<comment type="caution">
    <text evidence="1">The sequence shown here is derived from an EMBL/GenBank/DDBJ whole genome shotgun (WGS) entry which is preliminary data.</text>
</comment>
<dbReference type="AlphaFoldDB" id="A0A9N9NR71"/>
<organism evidence="1 2">
    <name type="scientific">Acaulospora morrowiae</name>
    <dbReference type="NCBI Taxonomy" id="94023"/>
    <lineage>
        <taxon>Eukaryota</taxon>
        <taxon>Fungi</taxon>
        <taxon>Fungi incertae sedis</taxon>
        <taxon>Mucoromycota</taxon>
        <taxon>Glomeromycotina</taxon>
        <taxon>Glomeromycetes</taxon>
        <taxon>Diversisporales</taxon>
        <taxon>Acaulosporaceae</taxon>
        <taxon>Acaulospora</taxon>
    </lineage>
</organism>
<name>A0A9N9NR71_9GLOM</name>
<feature type="non-terminal residue" evidence="1">
    <location>
        <position position="44"/>
    </location>
</feature>
<dbReference type="EMBL" id="CAJVPV010041842">
    <property type="protein sequence ID" value="CAG8762823.1"/>
    <property type="molecule type" value="Genomic_DNA"/>
</dbReference>
<sequence length="44" mass="5194">EWATINIRNNKKRPSEQKGKNIIYVLCAQNFESVQLIYPDRSNN</sequence>
<evidence type="ECO:0000313" key="1">
    <source>
        <dbReference type="EMBL" id="CAG8762823.1"/>
    </source>
</evidence>
<feature type="non-terminal residue" evidence="1">
    <location>
        <position position="1"/>
    </location>
</feature>
<gene>
    <name evidence="1" type="ORF">AMORRO_LOCUS16050</name>
</gene>
<proteinExistence type="predicted"/>
<reference evidence="1" key="1">
    <citation type="submission" date="2021-06" db="EMBL/GenBank/DDBJ databases">
        <authorList>
            <person name="Kallberg Y."/>
            <person name="Tangrot J."/>
            <person name="Rosling A."/>
        </authorList>
    </citation>
    <scope>NUCLEOTIDE SEQUENCE</scope>
    <source>
        <strain evidence="1">CL551</strain>
    </source>
</reference>
<protein>
    <submittedName>
        <fullName evidence="1">8667_t:CDS:1</fullName>
    </submittedName>
</protein>
<accession>A0A9N9NR71</accession>
<dbReference type="Proteomes" id="UP000789342">
    <property type="component" value="Unassembled WGS sequence"/>
</dbReference>
<dbReference type="OrthoDB" id="2408259at2759"/>
<keyword evidence="2" id="KW-1185">Reference proteome</keyword>
<evidence type="ECO:0000313" key="2">
    <source>
        <dbReference type="Proteomes" id="UP000789342"/>
    </source>
</evidence>